<gene>
    <name evidence="1" type="ORF">BLNAU_13424</name>
</gene>
<keyword evidence="2" id="KW-1185">Reference proteome</keyword>
<name>A0ABQ9XNH7_9EUKA</name>
<organism evidence="1 2">
    <name type="scientific">Blattamonas nauphoetae</name>
    <dbReference type="NCBI Taxonomy" id="2049346"/>
    <lineage>
        <taxon>Eukaryota</taxon>
        <taxon>Metamonada</taxon>
        <taxon>Preaxostyla</taxon>
        <taxon>Oxymonadida</taxon>
        <taxon>Blattamonas</taxon>
    </lineage>
</organism>
<dbReference type="EMBL" id="JARBJD010000115">
    <property type="protein sequence ID" value="KAK2951685.1"/>
    <property type="molecule type" value="Genomic_DNA"/>
</dbReference>
<reference evidence="1 2" key="1">
    <citation type="journal article" date="2022" name="bioRxiv">
        <title>Genomics of Preaxostyla Flagellates Illuminates Evolutionary Transitions and the Path Towards Mitochondrial Loss.</title>
        <authorList>
            <person name="Novak L.V.F."/>
            <person name="Treitli S.C."/>
            <person name="Pyrih J."/>
            <person name="Halakuc P."/>
            <person name="Pipaliya S.V."/>
            <person name="Vacek V."/>
            <person name="Brzon O."/>
            <person name="Soukal P."/>
            <person name="Eme L."/>
            <person name="Dacks J.B."/>
            <person name="Karnkowska A."/>
            <person name="Elias M."/>
            <person name="Hampl V."/>
        </authorList>
    </citation>
    <scope>NUCLEOTIDE SEQUENCE [LARGE SCALE GENOMIC DNA]</scope>
    <source>
        <strain evidence="1">NAU3</strain>
        <tissue evidence="1">Gut</tissue>
    </source>
</reference>
<accession>A0ABQ9XNH7</accession>
<sequence>MLNSTSIQFCDSTSGSPNIYHVNSTGTDGTLIPQLGEDETTFIAELKMTFEGAKCLVELRTDSPIAGTVGLLLEGANVPRCVHIQFGTDGAKSTTGSVEVSSDEHGVLPTLADGLTYTLPRTTIPGKRLETGVYHVQPRLTSSSTMSLSLSGCLLQDEEISMKVKNAKGVSFTIPLDYSRETELTGTASLSSTDATRLEYEKEYTVESFTTSSTTINFRDGLKFTTPSPPAFLTSSTQTDGNDSMTLSFSGSGLVAASYTLTLTEQVVEGTPHSATVTLHPISDTKLEEWNIILFPHQSAQLKYGSDYKVTQMASTIKGQITTINAPVITTPEEPSRVVGLSISGYPEKEKKVELGDSK</sequence>
<evidence type="ECO:0000313" key="1">
    <source>
        <dbReference type="EMBL" id="KAK2951685.1"/>
    </source>
</evidence>
<proteinExistence type="predicted"/>
<evidence type="ECO:0000313" key="2">
    <source>
        <dbReference type="Proteomes" id="UP001281761"/>
    </source>
</evidence>
<comment type="caution">
    <text evidence="1">The sequence shown here is derived from an EMBL/GenBank/DDBJ whole genome shotgun (WGS) entry which is preliminary data.</text>
</comment>
<protein>
    <submittedName>
        <fullName evidence="1">Uncharacterized protein</fullName>
    </submittedName>
</protein>
<dbReference type="Proteomes" id="UP001281761">
    <property type="component" value="Unassembled WGS sequence"/>
</dbReference>